<accession>A0AAD9RKJ0</accession>
<dbReference type="AlphaFoldDB" id="A0AAD9RKJ0"/>
<gene>
    <name evidence="2" type="ORF">KPH14_005928</name>
</gene>
<keyword evidence="3" id="KW-1185">Reference proteome</keyword>
<comment type="caution">
    <text evidence="2">The sequence shown here is derived from an EMBL/GenBank/DDBJ whole genome shotgun (WGS) entry which is preliminary data.</text>
</comment>
<sequence>MPSSMNMQEIAKRRRERRQKDENKEQNVTEVVVVEQESWTESIKYYYNRFRYYHFYVADKIETCIGVVSLSIIKLYFFLMGYGPVINNAKPLDEDE</sequence>
<reference evidence="2" key="2">
    <citation type="journal article" date="2023" name="Commun. Biol.">
        <title>Intrasexual cuticular hydrocarbon dimorphism in a wasp sheds light on hydrocarbon biosynthesis genes in Hymenoptera.</title>
        <authorList>
            <person name="Moris V.C."/>
            <person name="Podsiadlowski L."/>
            <person name="Martin S."/>
            <person name="Oeyen J.P."/>
            <person name="Donath A."/>
            <person name="Petersen M."/>
            <person name="Wilbrandt J."/>
            <person name="Misof B."/>
            <person name="Liedtke D."/>
            <person name="Thamm M."/>
            <person name="Scheiner R."/>
            <person name="Schmitt T."/>
            <person name="Niehuis O."/>
        </authorList>
    </citation>
    <scope>NUCLEOTIDE SEQUENCE</scope>
    <source>
        <strain evidence="2">GBR_01_08_01A</strain>
    </source>
</reference>
<organism evidence="2 3">
    <name type="scientific">Odynerus spinipes</name>
    <dbReference type="NCBI Taxonomy" id="1348599"/>
    <lineage>
        <taxon>Eukaryota</taxon>
        <taxon>Metazoa</taxon>
        <taxon>Ecdysozoa</taxon>
        <taxon>Arthropoda</taxon>
        <taxon>Hexapoda</taxon>
        <taxon>Insecta</taxon>
        <taxon>Pterygota</taxon>
        <taxon>Neoptera</taxon>
        <taxon>Endopterygota</taxon>
        <taxon>Hymenoptera</taxon>
        <taxon>Apocrita</taxon>
        <taxon>Aculeata</taxon>
        <taxon>Vespoidea</taxon>
        <taxon>Vespidae</taxon>
        <taxon>Eumeninae</taxon>
        <taxon>Odynerus</taxon>
    </lineage>
</organism>
<proteinExistence type="predicted"/>
<evidence type="ECO:0000313" key="3">
    <source>
        <dbReference type="Proteomes" id="UP001258017"/>
    </source>
</evidence>
<evidence type="ECO:0000256" key="1">
    <source>
        <dbReference type="SAM" id="MobiDB-lite"/>
    </source>
</evidence>
<protein>
    <submittedName>
        <fullName evidence="2">Uncharacterized protein</fullName>
    </submittedName>
</protein>
<dbReference type="EMBL" id="JAIFRP010000045">
    <property type="protein sequence ID" value="KAK2580851.1"/>
    <property type="molecule type" value="Genomic_DNA"/>
</dbReference>
<name>A0AAD9RKJ0_9HYME</name>
<dbReference type="Proteomes" id="UP001258017">
    <property type="component" value="Unassembled WGS sequence"/>
</dbReference>
<evidence type="ECO:0000313" key="2">
    <source>
        <dbReference type="EMBL" id="KAK2580851.1"/>
    </source>
</evidence>
<feature type="compositionally biased region" description="Basic and acidic residues" evidence="1">
    <location>
        <begin position="18"/>
        <end position="27"/>
    </location>
</feature>
<reference evidence="2" key="1">
    <citation type="submission" date="2021-08" db="EMBL/GenBank/DDBJ databases">
        <authorList>
            <person name="Misof B."/>
            <person name="Oliver O."/>
            <person name="Podsiadlowski L."/>
            <person name="Donath A."/>
            <person name="Peters R."/>
            <person name="Mayer C."/>
            <person name="Rust J."/>
            <person name="Gunkel S."/>
            <person name="Lesny P."/>
            <person name="Martin S."/>
            <person name="Oeyen J.P."/>
            <person name="Petersen M."/>
            <person name="Panagiotis P."/>
            <person name="Wilbrandt J."/>
            <person name="Tanja T."/>
        </authorList>
    </citation>
    <scope>NUCLEOTIDE SEQUENCE</scope>
    <source>
        <strain evidence="2">GBR_01_08_01A</strain>
        <tissue evidence="2">Thorax + abdomen</tissue>
    </source>
</reference>
<feature type="region of interest" description="Disordered" evidence="1">
    <location>
        <begin position="1"/>
        <end position="27"/>
    </location>
</feature>